<reference evidence="2 3" key="1">
    <citation type="journal article" date="2022" name="Arch. Microbiol.">
        <title>Paraburkholderia bengalensis sp. nov. isolated from roots of Oryza sativa, IR64.</title>
        <authorList>
            <person name="Nag P."/>
            <person name="Mondal N."/>
            <person name="Sarkar J."/>
            <person name="Das S."/>
        </authorList>
    </citation>
    <scope>NUCLEOTIDE SEQUENCE [LARGE SCALE GENOMIC DNA]</scope>
    <source>
        <strain evidence="2 3">IR64_4_BI</strain>
    </source>
</reference>
<comment type="caution">
    <text evidence="2">The sequence shown here is derived from an EMBL/GenBank/DDBJ whole genome shotgun (WGS) entry which is preliminary data.</text>
</comment>
<protein>
    <submittedName>
        <fullName evidence="2">Aspartate carbamoyltransferase</fullName>
    </submittedName>
</protein>
<keyword evidence="1" id="KW-0732">Signal</keyword>
<accession>A0ABU8IKJ2</accession>
<feature type="chain" id="PRO_5046080956" evidence="1">
    <location>
        <begin position="25"/>
        <end position="173"/>
    </location>
</feature>
<proteinExistence type="predicted"/>
<organism evidence="2 3">
    <name type="scientific">Paraburkholderia bengalensis</name>
    <dbReference type="NCBI Taxonomy" id="2747562"/>
    <lineage>
        <taxon>Bacteria</taxon>
        <taxon>Pseudomonadati</taxon>
        <taxon>Pseudomonadota</taxon>
        <taxon>Betaproteobacteria</taxon>
        <taxon>Burkholderiales</taxon>
        <taxon>Burkholderiaceae</taxon>
        <taxon>Paraburkholderia</taxon>
    </lineage>
</organism>
<dbReference type="EMBL" id="JACFYJ010000002">
    <property type="protein sequence ID" value="MEI5996009.1"/>
    <property type="molecule type" value="Genomic_DNA"/>
</dbReference>
<dbReference type="Proteomes" id="UP001386437">
    <property type="component" value="Unassembled WGS sequence"/>
</dbReference>
<evidence type="ECO:0000313" key="3">
    <source>
        <dbReference type="Proteomes" id="UP001386437"/>
    </source>
</evidence>
<sequence>MKETIFFTTLMVMAGLAAPFESFAADAQRQAEVAQRGAEVMPFSLEATTHIFTKSVDGGIQQVIAKNPADSVQIRLIRTHLREIQTQFQRGDFSGPARTHGTDMPGLAQLRAAKPGQVSIAYKDIEGGGELSYRSDDPKLVSSLHEWFDAQLSDHGADAMDGHMHHHQGMTPP</sequence>
<feature type="signal peptide" evidence="1">
    <location>
        <begin position="1"/>
        <end position="24"/>
    </location>
</feature>
<keyword evidence="3" id="KW-1185">Reference proteome</keyword>
<dbReference type="RefSeq" id="WP_419539396.1">
    <property type="nucleotide sequence ID" value="NZ_JACFYJ010000002.1"/>
</dbReference>
<evidence type="ECO:0000313" key="2">
    <source>
        <dbReference type="EMBL" id="MEI5996009.1"/>
    </source>
</evidence>
<gene>
    <name evidence="2" type="ORF">H3V53_01900</name>
</gene>
<name>A0ABU8IKJ2_9BURK</name>
<evidence type="ECO:0000256" key="1">
    <source>
        <dbReference type="SAM" id="SignalP"/>
    </source>
</evidence>